<gene>
    <name evidence="1" type="ORF">IMF26_03035</name>
</gene>
<organism evidence="1">
    <name type="scientific">Candidatus Fermentithermobacillus carboniphilus</name>
    <dbReference type="NCBI Taxonomy" id="3085328"/>
    <lineage>
        <taxon>Bacteria</taxon>
        <taxon>Bacillati</taxon>
        <taxon>Bacillota</taxon>
        <taxon>Candidatus Fermentithermobacillia</taxon>
        <taxon>Candidatus Fermentithermobacillales</taxon>
        <taxon>Candidatus Fermentithermobacillaceae</taxon>
        <taxon>Candidatus Fermentithermobacillus</taxon>
    </lineage>
</organism>
<protein>
    <submittedName>
        <fullName evidence="1">Uncharacterized protein</fullName>
    </submittedName>
</protein>
<name>A0AAT9LED9_9FIRM</name>
<dbReference type="AlphaFoldDB" id="A0AAT9LED9"/>
<accession>A0AAT9LED9</accession>
<reference evidence="1" key="2">
    <citation type="journal article" date="2023" name="Biology">
        <title>Prokaryotic Life Associated with Coal-Fire Gas Vents Revealed by Metagenomics.</title>
        <authorList>
            <person name="Kadnikov V.V."/>
            <person name="Mardanov A.V."/>
            <person name="Beletsky A.V."/>
            <person name="Karnachuk O.V."/>
            <person name="Ravin N.V."/>
        </authorList>
    </citation>
    <scope>NUCLEOTIDE SEQUENCE</scope>
    <source>
        <strain evidence="1">Bu02</strain>
    </source>
</reference>
<dbReference type="EMBL" id="CP062796">
    <property type="protein sequence ID" value="QUL99059.1"/>
    <property type="molecule type" value="Genomic_DNA"/>
</dbReference>
<reference evidence="1" key="1">
    <citation type="submission" date="2020-10" db="EMBL/GenBank/DDBJ databases">
        <authorList>
            <person name="Kadnikov V."/>
            <person name="Beletsky A.V."/>
            <person name="Mardanov A.V."/>
            <person name="Karnachuk O.V."/>
            <person name="Ravin N.V."/>
        </authorList>
    </citation>
    <scope>NUCLEOTIDE SEQUENCE</scope>
    <source>
        <strain evidence="1">Bu02</strain>
    </source>
</reference>
<proteinExistence type="predicted"/>
<dbReference type="KEGG" id="fcz:IMF26_03035"/>
<sequence length="79" mass="8000">MKRTFYKLVLGTLAVVLGLASVLGISGPKARPVTTCDDGPGIPIPIPPGSNNIIITTCDDGPGIPIPIPPGANNSIIIV</sequence>
<evidence type="ECO:0000313" key="1">
    <source>
        <dbReference type="EMBL" id="QUL99059.1"/>
    </source>
</evidence>